<feature type="chain" id="PRO_5025565604" description="Heterokaryon incompatibility domain-containing protein" evidence="1">
    <location>
        <begin position="28"/>
        <end position="231"/>
    </location>
</feature>
<keyword evidence="1" id="KW-0732">Signal</keyword>
<protein>
    <recommendedName>
        <fullName evidence="4">Heterokaryon incompatibility domain-containing protein</fullName>
    </recommendedName>
</protein>
<evidence type="ECO:0000256" key="1">
    <source>
        <dbReference type="SAM" id="SignalP"/>
    </source>
</evidence>
<dbReference type="AlphaFoldDB" id="A0A6A6W3E8"/>
<keyword evidence="3" id="KW-1185">Reference proteome</keyword>
<dbReference type="RefSeq" id="XP_033598012.1">
    <property type="nucleotide sequence ID" value="XM_033747353.1"/>
</dbReference>
<sequence length="231" mass="26971">MPSFLRQGHVAPTVWLLATLLIEDAFKTRQTVCPIYFIRSYATPEELWRDCVLDHKRDIYMYDGINLNARGHQSKCTRASIYMHEGIIILHKILNLDTGSLITGSALLDIKGLRNIEMDHVLAIPLPWPRTWQQQKNRTMALRIAYNSNLFPANERIIESMREERVFLAAAWRMPGLEICSEEWLATKWELNLSGLKRMRNSIGWYSIYLNSLEIKSEFWTIELPYLKLSS</sequence>
<evidence type="ECO:0000313" key="2">
    <source>
        <dbReference type="EMBL" id="KAF2755561.1"/>
    </source>
</evidence>
<reference evidence="2" key="1">
    <citation type="journal article" date="2020" name="Stud. Mycol.">
        <title>101 Dothideomycetes genomes: a test case for predicting lifestyles and emergence of pathogens.</title>
        <authorList>
            <person name="Haridas S."/>
            <person name="Albert R."/>
            <person name="Binder M."/>
            <person name="Bloem J."/>
            <person name="Labutti K."/>
            <person name="Salamov A."/>
            <person name="Andreopoulos B."/>
            <person name="Baker S."/>
            <person name="Barry K."/>
            <person name="Bills G."/>
            <person name="Bluhm B."/>
            <person name="Cannon C."/>
            <person name="Castanera R."/>
            <person name="Culley D."/>
            <person name="Daum C."/>
            <person name="Ezra D."/>
            <person name="Gonzalez J."/>
            <person name="Henrissat B."/>
            <person name="Kuo A."/>
            <person name="Liang C."/>
            <person name="Lipzen A."/>
            <person name="Lutzoni F."/>
            <person name="Magnuson J."/>
            <person name="Mondo S."/>
            <person name="Nolan M."/>
            <person name="Ohm R."/>
            <person name="Pangilinan J."/>
            <person name="Park H.-J."/>
            <person name="Ramirez L."/>
            <person name="Alfaro M."/>
            <person name="Sun H."/>
            <person name="Tritt A."/>
            <person name="Yoshinaga Y."/>
            <person name="Zwiers L.-H."/>
            <person name="Turgeon B."/>
            <person name="Goodwin S."/>
            <person name="Spatafora J."/>
            <person name="Crous P."/>
            <person name="Grigoriev I."/>
        </authorList>
    </citation>
    <scope>NUCLEOTIDE SEQUENCE</scope>
    <source>
        <strain evidence="2">CBS 121739</strain>
    </source>
</reference>
<dbReference type="Proteomes" id="UP000799437">
    <property type="component" value="Unassembled WGS sequence"/>
</dbReference>
<name>A0A6A6W3E8_9PEZI</name>
<proteinExistence type="predicted"/>
<evidence type="ECO:0008006" key="4">
    <source>
        <dbReference type="Google" id="ProtNLM"/>
    </source>
</evidence>
<accession>A0A6A6W3E8</accession>
<evidence type="ECO:0000313" key="3">
    <source>
        <dbReference type="Proteomes" id="UP000799437"/>
    </source>
</evidence>
<dbReference type="EMBL" id="ML996577">
    <property type="protein sequence ID" value="KAF2755561.1"/>
    <property type="molecule type" value="Genomic_DNA"/>
</dbReference>
<dbReference type="GeneID" id="54488407"/>
<feature type="signal peptide" evidence="1">
    <location>
        <begin position="1"/>
        <end position="27"/>
    </location>
</feature>
<organism evidence="2 3">
    <name type="scientific">Pseudovirgaria hyperparasitica</name>
    <dbReference type="NCBI Taxonomy" id="470096"/>
    <lineage>
        <taxon>Eukaryota</taxon>
        <taxon>Fungi</taxon>
        <taxon>Dikarya</taxon>
        <taxon>Ascomycota</taxon>
        <taxon>Pezizomycotina</taxon>
        <taxon>Dothideomycetes</taxon>
        <taxon>Dothideomycetes incertae sedis</taxon>
        <taxon>Acrospermales</taxon>
        <taxon>Acrospermaceae</taxon>
        <taxon>Pseudovirgaria</taxon>
    </lineage>
</organism>
<gene>
    <name evidence="2" type="ORF">EJ05DRAFT_503019</name>
</gene>